<dbReference type="AlphaFoldDB" id="V5GVT7"/>
<feature type="compositionally biased region" description="Basic and acidic residues" evidence="1">
    <location>
        <begin position="140"/>
        <end position="152"/>
    </location>
</feature>
<evidence type="ECO:0000256" key="1">
    <source>
        <dbReference type="SAM" id="MobiDB-lite"/>
    </source>
</evidence>
<feature type="region of interest" description="Disordered" evidence="1">
    <location>
        <begin position="1"/>
        <end position="170"/>
    </location>
</feature>
<feature type="compositionally biased region" description="Polar residues" evidence="1">
    <location>
        <begin position="32"/>
        <end position="41"/>
    </location>
</feature>
<feature type="compositionally biased region" description="Acidic residues" evidence="1">
    <location>
        <begin position="106"/>
        <end position="120"/>
    </location>
</feature>
<feature type="compositionally biased region" description="Low complexity" evidence="1">
    <location>
        <begin position="128"/>
        <end position="138"/>
    </location>
</feature>
<feature type="compositionally biased region" description="Basic and acidic residues" evidence="1">
    <location>
        <begin position="56"/>
        <end position="86"/>
    </location>
</feature>
<sequence length="170" mass="19230">MRTRNKAAKEQTTNRARPKRGGTETPEPKTPVKQNNNNEKITPNQPNTPGKKKGKTDKPETPNKNRKRQQENRVEENELEEKDLGLLKKKRERAESPSSVTTDSETVNEDVENTENDNDTSDAPPPSSTTVVTTPPTSDGNDKHRPCNEHQQQHNYPGTPSETHYETRHT</sequence>
<dbReference type="EMBL" id="GALX01002654">
    <property type="protein sequence ID" value="JAB65812.1"/>
    <property type="molecule type" value="Transcribed_RNA"/>
</dbReference>
<feature type="compositionally biased region" description="Polar residues" evidence="1">
    <location>
        <begin position="153"/>
        <end position="162"/>
    </location>
</feature>
<organism evidence="2">
    <name type="scientific">Anoplophora glabripennis</name>
    <name type="common">Asian longhorn beetle</name>
    <name type="synonym">Anoplophora nobilis</name>
    <dbReference type="NCBI Taxonomy" id="217634"/>
    <lineage>
        <taxon>Eukaryota</taxon>
        <taxon>Metazoa</taxon>
        <taxon>Ecdysozoa</taxon>
        <taxon>Arthropoda</taxon>
        <taxon>Hexapoda</taxon>
        <taxon>Insecta</taxon>
        <taxon>Pterygota</taxon>
        <taxon>Neoptera</taxon>
        <taxon>Endopterygota</taxon>
        <taxon>Coleoptera</taxon>
        <taxon>Polyphaga</taxon>
        <taxon>Cucujiformia</taxon>
        <taxon>Chrysomeloidea</taxon>
        <taxon>Cerambycidae</taxon>
        <taxon>Lamiinae</taxon>
        <taxon>Lamiini</taxon>
        <taxon>Anoplophora</taxon>
    </lineage>
</organism>
<protein>
    <submittedName>
        <fullName evidence="2">Uncharacterized protein</fullName>
    </submittedName>
</protein>
<reference evidence="2" key="1">
    <citation type="submission" date="2013-07" db="EMBL/GenBank/DDBJ databases">
        <title>Midgut Transcriptome Profiling of Anoplphora glabripennis, a Lignocellulose Degrading, Wood-Boring Cerambycid.</title>
        <authorList>
            <person name="Scully E.D."/>
            <person name="Hoover K."/>
            <person name="Carlson J.E."/>
            <person name="Tien M."/>
            <person name="Geib S.M."/>
        </authorList>
    </citation>
    <scope>NUCLEOTIDE SEQUENCE</scope>
</reference>
<evidence type="ECO:0000313" key="2">
    <source>
        <dbReference type="EMBL" id="JAB65812.1"/>
    </source>
</evidence>
<accession>V5GVT7</accession>
<proteinExistence type="predicted"/>
<name>V5GVT7_ANOGL</name>